<evidence type="ECO:0000256" key="2">
    <source>
        <dbReference type="ARBA" id="ARBA00023157"/>
    </source>
</evidence>
<dbReference type="InterPro" id="IPR022271">
    <property type="entry name" value="Lipocalin_ApoD"/>
</dbReference>
<protein>
    <submittedName>
        <fullName evidence="7">Bilin-binding protein-like</fullName>
    </submittedName>
</protein>
<evidence type="ECO:0000256" key="3">
    <source>
        <dbReference type="PIRNR" id="PIRNR036893"/>
    </source>
</evidence>
<evidence type="ECO:0000313" key="6">
    <source>
        <dbReference type="Proteomes" id="UP001652626"/>
    </source>
</evidence>
<keyword evidence="2" id="KW-1015">Disulfide bond</keyword>
<organism evidence="6 7">
    <name type="scientific">Vanessa tameamea</name>
    <name type="common">Kamehameha butterfly</name>
    <dbReference type="NCBI Taxonomy" id="334116"/>
    <lineage>
        <taxon>Eukaryota</taxon>
        <taxon>Metazoa</taxon>
        <taxon>Ecdysozoa</taxon>
        <taxon>Arthropoda</taxon>
        <taxon>Hexapoda</taxon>
        <taxon>Insecta</taxon>
        <taxon>Pterygota</taxon>
        <taxon>Neoptera</taxon>
        <taxon>Endopterygota</taxon>
        <taxon>Lepidoptera</taxon>
        <taxon>Glossata</taxon>
        <taxon>Ditrysia</taxon>
        <taxon>Papilionoidea</taxon>
        <taxon>Nymphalidae</taxon>
        <taxon>Nymphalinae</taxon>
        <taxon>Vanessa</taxon>
    </lineage>
</organism>
<reference evidence="7" key="1">
    <citation type="submission" date="2025-08" db="UniProtKB">
        <authorList>
            <consortium name="RefSeq"/>
        </authorList>
    </citation>
    <scope>IDENTIFICATION</scope>
    <source>
        <tissue evidence="7">Whole body</tissue>
    </source>
</reference>
<comment type="similarity">
    <text evidence="1 3">Belongs to the calycin superfamily. Lipocalin family.</text>
</comment>
<dbReference type="OMA" id="CAEGEDY"/>
<dbReference type="SUPFAM" id="SSF50814">
    <property type="entry name" value="Lipocalins"/>
    <property type="match status" value="1"/>
</dbReference>
<dbReference type="OrthoDB" id="565904at2759"/>
<name>A0A8B8IXC1_VANTA</name>
<sequence>MFPVIILALVASVTANVYVDSQCPDLKPVENFNFASYGQGTWYELGRYQNNAEKSGKCSSAEYELEGDFFKVKHLHVANNKLAIVEGTAKLADDAENTGKLLFTLPYGPSGAETKNVLNVLATDYKNYAVAYHCKFDEDKKTRQDFAWVLSRTKTLEDTVKTTVENFLKESAILDLSKFTWPDFSDEACRVDA</sequence>
<evidence type="ECO:0000313" key="7">
    <source>
        <dbReference type="RefSeq" id="XP_026501247.2"/>
    </source>
</evidence>
<dbReference type="PANTHER" id="PTHR10612">
    <property type="entry name" value="APOLIPOPROTEIN D"/>
    <property type="match status" value="1"/>
</dbReference>
<dbReference type="InterPro" id="IPR000566">
    <property type="entry name" value="Lipocln_cytosolic_FA-bd_dom"/>
</dbReference>
<feature type="signal peptide" evidence="4">
    <location>
        <begin position="1"/>
        <end position="15"/>
    </location>
</feature>
<dbReference type="Proteomes" id="UP001652626">
    <property type="component" value="Chromosome 19"/>
</dbReference>
<dbReference type="InterPro" id="IPR012674">
    <property type="entry name" value="Calycin"/>
</dbReference>
<evidence type="ECO:0000259" key="5">
    <source>
        <dbReference type="Pfam" id="PF00061"/>
    </source>
</evidence>
<proteinExistence type="inferred from homology"/>
<dbReference type="Pfam" id="PF00061">
    <property type="entry name" value="Lipocalin"/>
    <property type="match status" value="1"/>
</dbReference>
<dbReference type="RefSeq" id="XP_026501247.2">
    <property type="nucleotide sequence ID" value="XM_026645462.2"/>
</dbReference>
<dbReference type="GO" id="GO:0006629">
    <property type="term" value="P:lipid metabolic process"/>
    <property type="evidence" value="ECO:0007669"/>
    <property type="project" value="TreeGrafter"/>
</dbReference>
<feature type="domain" description="Lipocalin/cytosolic fatty-acid binding" evidence="5">
    <location>
        <begin position="39"/>
        <end position="173"/>
    </location>
</feature>
<dbReference type="PANTHER" id="PTHR10612:SF62">
    <property type="entry name" value="LIPOCALIN_CYTOSOLIC FATTY-ACID BINDING DOMAIN-CONTAINING PROTEIN"/>
    <property type="match status" value="1"/>
</dbReference>
<dbReference type="GO" id="GO:0005737">
    <property type="term" value="C:cytoplasm"/>
    <property type="evidence" value="ECO:0007669"/>
    <property type="project" value="TreeGrafter"/>
</dbReference>
<feature type="chain" id="PRO_5046137449" evidence="4">
    <location>
        <begin position="16"/>
        <end position="193"/>
    </location>
</feature>
<evidence type="ECO:0000256" key="1">
    <source>
        <dbReference type="ARBA" id="ARBA00006889"/>
    </source>
</evidence>
<dbReference type="GeneID" id="113404540"/>
<evidence type="ECO:0000256" key="4">
    <source>
        <dbReference type="SAM" id="SignalP"/>
    </source>
</evidence>
<dbReference type="PIRSF" id="PIRSF036893">
    <property type="entry name" value="Lipocalin_ApoD"/>
    <property type="match status" value="1"/>
</dbReference>
<dbReference type="GO" id="GO:0031409">
    <property type="term" value="F:pigment binding"/>
    <property type="evidence" value="ECO:0007669"/>
    <property type="project" value="InterPro"/>
</dbReference>
<dbReference type="PRINTS" id="PR01273">
    <property type="entry name" value="INVTBRTCOLOR"/>
</dbReference>
<keyword evidence="6" id="KW-1185">Reference proteome</keyword>
<dbReference type="InterPro" id="IPR003057">
    <property type="entry name" value="Invtbrt_color"/>
</dbReference>
<dbReference type="AlphaFoldDB" id="A0A8B8IXC1"/>
<gene>
    <name evidence="7" type="primary">LOC113404540</name>
</gene>
<dbReference type="Gene3D" id="2.40.128.20">
    <property type="match status" value="1"/>
</dbReference>
<accession>A0A8B8IXC1</accession>
<keyword evidence="4" id="KW-0732">Signal</keyword>
<dbReference type="GO" id="GO:0000302">
    <property type="term" value="P:response to reactive oxygen species"/>
    <property type="evidence" value="ECO:0007669"/>
    <property type="project" value="TreeGrafter"/>
</dbReference>